<evidence type="ECO:0000313" key="8">
    <source>
        <dbReference type="EMBL" id="MDT7832901.1"/>
    </source>
</evidence>
<dbReference type="PANTHER" id="PTHR43133:SF8">
    <property type="entry name" value="RNA POLYMERASE SIGMA FACTOR HI_1459-RELATED"/>
    <property type="match status" value="1"/>
</dbReference>
<evidence type="ECO:0000259" key="7">
    <source>
        <dbReference type="Pfam" id="PF08281"/>
    </source>
</evidence>
<dbReference type="InterPro" id="IPR039425">
    <property type="entry name" value="RNA_pol_sigma-70-like"/>
</dbReference>
<dbReference type="SUPFAM" id="SSF88946">
    <property type="entry name" value="Sigma2 domain of RNA polymerase sigma factors"/>
    <property type="match status" value="1"/>
</dbReference>
<keyword evidence="5" id="KW-0804">Transcription</keyword>
<dbReference type="Pfam" id="PF08281">
    <property type="entry name" value="Sigma70_r4_2"/>
    <property type="match status" value="1"/>
</dbReference>
<dbReference type="RefSeq" id="WP_349242153.1">
    <property type="nucleotide sequence ID" value="NZ_JAVTTO010000004.1"/>
</dbReference>
<gene>
    <name evidence="8" type="ORF">RQM59_10955</name>
</gene>
<evidence type="ECO:0000256" key="2">
    <source>
        <dbReference type="ARBA" id="ARBA00023015"/>
    </source>
</evidence>
<keyword evidence="3" id="KW-0731">Sigma factor</keyword>
<dbReference type="NCBIfam" id="TIGR02937">
    <property type="entry name" value="sigma70-ECF"/>
    <property type="match status" value="1"/>
</dbReference>
<dbReference type="InterPro" id="IPR013325">
    <property type="entry name" value="RNA_pol_sigma_r2"/>
</dbReference>
<protein>
    <submittedName>
        <fullName evidence="8">RNA polymerase sigma factor</fullName>
    </submittedName>
</protein>
<dbReference type="Gene3D" id="1.10.10.10">
    <property type="entry name" value="Winged helix-like DNA-binding domain superfamily/Winged helix DNA-binding domain"/>
    <property type="match status" value="1"/>
</dbReference>
<evidence type="ECO:0000256" key="5">
    <source>
        <dbReference type="ARBA" id="ARBA00023163"/>
    </source>
</evidence>
<feature type="domain" description="RNA polymerase sigma-70 region 2" evidence="6">
    <location>
        <begin position="19"/>
        <end position="82"/>
    </location>
</feature>
<accession>A0ABU3LGP4</accession>
<comment type="similarity">
    <text evidence="1">Belongs to the sigma-70 factor family. ECF subfamily.</text>
</comment>
<dbReference type="EMBL" id="JAVTTO010000004">
    <property type="protein sequence ID" value="MDT7832901.1"/>
    <property type="molecule type" value="Genomic_DNA"/>
</dbReference>
<dbReference type="PANTHER" id="PTHR43133">
    <property type="entry name" value="RNA POLYMERASE ECF-TYPE SIGMA FACTO"/>
    <property type="match status" value="1"/>
</dbReference>
<evidence type="ECO:0000259" key="6">
    <source>
        <dbReference type="Pfam" id="PF04542"/>
    </source>
</evidence>
<dbReference type="InterPro" id="IPR036388">
    <property type="entry name" value="WH-like_DNA-bd_sf"/>
</dbReference>
<dbReference type="Gene3D" id="1.10.1740.10">
    <property type="match status" value="1"/>
</dbReference>
<keyword evidence="9" id="KW-1185">Reference proteome</keyword>
<evidence type="ECO:0000313" key="9">
    <source>
        <dbReference type="Proteomes" id="UP001257277"/>
    </source>
</evidence>
<dbReference type="InterPro" id="IPR013324">
    <property type="entry name" value="RNA_pol_sigma_r3/r4-like"/>
</dbReference>
<name>A0ABU3LGP4_9FLAO</name>
<sequence length="179" mass="20855">MASETEKDKQLKTFFNQEYHNLKAYVHSKIEDSADRDAEDIIQDVALKVLSRKQVLPVNNIAGFFYHSIKNKIIDIMRQQKRSTHTEDDFESQFSDFVELFYGTSDNTYSEEMKIALKKAIFALKPLYRDIIVAVDIEGYSYREISEETGIPEGTLLSRRHRAISILLKKLEQKKDIIN</sequence>
<dbReference type="Pfam" id="PF04542">
    <property type="entry name" value="Sigma70_r2"/>
    <property type="match status" value="1"/>
</dbReference>
<proteinExistence type="inferred from homology"/>
<reference evidence="8 9" key="1">
    <citation type="submission" date="2023-09" db="EMBL/GenBank/DDBJ databases">
        <title>Novel taxa isolated from Blanes Bay.</title>
        <authorList>
            <person name="Rey-Velasco X."/>
            <person name="Lucena T."/>
        </authorList>
    </citation>
    <scope>NUCLEOTIDE SEQUENCE [LARGE SCALE GENOMIC DNA]</scope>
    <source>
        <strain evidence="8 9">S356</strain>
    </source>
</reference>
<evidence type="ECO:0000256" key="3">
    <source>
        <dbReference type="ARBA" id="ARBA00023082"/>
    </source>
</evidence>
<dbReference type="Proteomes" id="UP001257277">
    <property type="component" value="Unassembled WGS sequence"/>
</dbReference>
<evidence type="ECO:0000256" key="1">
    <source>
        <dbReference type="ARBA" id="ARBA00010641"/>
    </source>
</evidence>
<feature type="domain" description="RNA polymerase sigma factor 70 region 4 type 2" evidence="7">
    <location>
        <begin position="116"/>
        <end position="164"/>
    </location>
</feature>
<dbReference type="SUPFAM" id="SSF88659">
    <property type="entry name" value="Sigma3 and sigma4 domains of RNA polymerase sigma factors"/>
    <property type="match status" value="1"/>
</dbReference>
<dbReference type="CDD" id="cd06171">
    <property type="entry name" value="Sigma70_r4"/>
    <property type="match status" value="1"/>
</dbReference>
<dbReference type="InterPro" id="IPR014284">
    <property type="entry name" value="RNA_pol_sigma-70_dom"/>
</dbReference>
<evidence type="ECO:0000256" key="4">
    <source>
        <dbReference type="ARBA" id="ARBA00023125"/>
    </source>
</evidence>
<dbReference type="InterPro" id="IPR013249">
    <property type="entry name" value="RNA_pol_sigma70_r4_t2"/>
</dbReference>
<keyword evidence="4" id="KW-0238">DNA-binding</keyword>
<organism evidence="8 9">
    <name type="scientific">Asprobacillus argus</name>
    <dbReference type="NCBI Taxonomy" id="3076534"/>
    <lineage>
        <taxon>Bacteria</taxon>
        <taxon>Pseudomonadati</taxon>
        <taxon>Bacteroidota</taxon>
        <taxon>Flavobacteriia</taxon>
        <taxon>Flavobacteriales</taxon>
        <taxon>Flavobacteriaceae</taxon>
        <taxon>Asprobacillus</taxon>
    </lineage>
</organism>
<dbReference type="InterPro" id="IPR007627">
    <property type="entry name" value="RNA_pol_sigma70_r2"/>
</dbReference>
<keyword evidence="2" id="KW-0805">Transcription regulation</keyword>
<comment type="caution">
    <text evidence="8">The sequence shown here is derived from an EMBL/GenBank/DDBJ whole genome shotgun (WGS) entry which is preliminary data.</text>
</comment>